<evidence type="ECO:0000313" key="3">
    <source>
        <dbReference type="EMBL" id="KAF5831877.1"/>
    </source>
</evidence>
<accession>A0ABQ7GB90</accession>
<feature type="compositionally biased region" description="Polar residues" evidence="1">
    <location>
        <begin position="53"/>
        <end position="62"/>
    </location>
</feature>
<feature type="region of interest" description="Disordered" evidence="1">
    <location>
        <begin position="1"/>
        <end position="117"/>
    </location>
</feature>
<evidence type="ECO:0000313" key="4">
    <source>
        <dbReference type="Proteomes" id="UP000815325"/>
    </source>
</evidence>
<dbReference type="Proteomes" id="UP000815325">
    <property type="component" value="Unassembled WGS sequence"/>
</dbReference>
<sequence>MAEQAQKGSDTEGQEGSEVVEEEEVVESEEEVESEEGEEDAAEEGVPNDALAQKTSTEQSKAQVPAVPQDSASSPAAPPTDEHKQDSDSNQQQEEQQQQPQKRQQEPAAAQQTCPAPASQQLNSVVGAGMKSLGQLTQHPPAAGSSLSKLAEGITSGFSSGLGWWNTADSQAANLNKLQSLTSKPPQSLNKDSALLQLFGLNEDEQVVEQFPCKMLQTYGCRHNTFTPVLQMAFQGTMHLTDRHLCFSVEERGKQLPIKVPLSNINYATRQLPTQKGTGDLLHVELDSQGTYMAFRFESGSTLDSALALIEHLTES</sequence>
<evidence type="ECO:0000259" key="2">
    <source>
        <dbReference type="Pfam" id="PF02893"/>
    </source>
</evidence>
<evidence type="ECO:0000256" key="1">
    <source>
        <dbReference type="SAM" id="MobiDB-lite"/>
    </source>
</evidence>
<organism evidence="3 4">
    <name type="scientific">Dunaliella salina</name>
    <name type="common">Green alga</name>
    <name type="synonym">Protococcus salinus</name>
    <dbReference type="NCBI Taxonomy" id="3046"/>
    <lineage>
        <taxon>Eukaryota</taxon>
        <taxon>Viridiplantae</taxon>
        <taxon>Chlorophyta</taxon>
        <taxon>core chlorophytes</taxon>
        <taxon>Chlorophyceae</taxon>
        <taxon>CS clade</taxon>
        <taxon>Chlamydomonadales</taxon>
        <taxon>Dunaliellaceae</taxon>
        <taxon>Dunaliella</taxon>
    </lineage>
</organism>
<protein>
    <recommendedName>
        <fullName evidence="2">GRAM domain-containing protein</fullName>
    </recommendedName>
</protein>
<proteinExistence type="predicted"/>
<dbReference type="Pfam" id="PF02893">
    <property type="entry name" value="GRAM"/>
    <property type="match status" value="1"/>
</dbReference>
<feature type="compositionally biased region" description="Low complexity" evidence="1">
    <location>
        <begin position="91"/>
        <end position="117"/>
    </location>
</feature>
<keyword evidence="4" id="KW-1185">Reference proteome</keyword>
<dbReference type="EMBL" id="MU069914">
    <property type="protein sequence ID" value="KAF5831877.1"/>
    <property type="molecule type" value="Genomic_DNA"/>
</dbReference>
<name>A0ABQ7GB90_DUNSA</name>
<reference evidence="3" key="1">
    <citation type="submission" date="2017-08" db="EMBL/GenBank/DDBJ databases">
        <authorList>
            <person name="Polle J.E."/>
            <person name="Barry K."/>
            <person name="Cushman J."/>
            <person name="Schmutz J."/>
            <person name="Tran D."/>
            <person name="Hathwaick L.T."/>
            <person name="Yim W.C."/>
            <person name="Jenkins J."/>
            <person name="Mckie-Krisberg Z.M."/>
            <person name="Prochnik S."/>
            <person name="Lindquist E."/>
            <person name="Dockter R.B."/>
            <person name="Adam C."/>
            <person name="Molina H."/>
            <person name="Bunkerborg J."/>
            <person name="Jin E."/>
            <person name="Buchheim M."/>
            <person name="Magnuson J."/>
        </authorList>
    </citation>
    <scope>NUCLEOTIDE SEQUENCE</scope>
    <source>
        <strain evidence="3">CCAP 19/18</strain>
    </source>
</reference>
<dbReference type="Gene3D" id="2.30.29.30">
    <property type="entry name" value="Pleckstrin-homology domain (PH domain)/Phosphotyrosine-binding domain (PTB)"/>
    <property type="match status" value="1"/>
</dbReference>
<gene>
    <name evidence="3" type="ORF">DUNSADRAFT_12414</name>
</gene>
<dbReference type="InterPro" id="IPR011993">
    <property type="entry name" value="PH-like_dom_sf"/>
</dbReference>
<comment type="caution">
    <text evidence="3">The sequence shown here is derived from an EMBL/GenBank/DDBJ whole genome shotgun (WGS) entry which is preliminary data.</text>
</comment>
<feature type="compositionally biased region" description="Acidic residues" evidence="1">
    <location>
        <begin position="12"/>
        <end position="43"/>
    </location>
</feature>
<feature type="domain" description="GRAM" evidence="2">
    <location>
        <begin position="197"/>
        <end position="315"/>
    </location>
</feature>
<dbReference type="InterPro" id="IPR004182">
    <property type="entry name" value="GRAM"/>
</dbReference>